<keyword evidence="3" id="KW-0053">Apoptosis</keyword>
<comment type="similarity">
    <text evidence="1">Belongs to the Bcl-2 family.</text>
</comment>
<evidence type="ECO:0000256" key="1">
    <source>
        <dbReference type="ARBA" id="ARBA00009458"/>
    </source>
</evidence>
<proteinExistence type="inferred from homology"/>
<keyword evidence="5" id="KW-1185">Reference proteome</keyword>
<gene>
    <name evidence="4" type="ORF">QTO34_017780</name>
</gene>
<evidence type="ECO:0000313" key="5">
    <source>
        <dbReference type="Proteomes" id="UP001177744"/>
    </source>
</evidence>
<dbReference type="InterPro" id="IPR036834">
    <property type="entry name" value="Bcl-2-like_sf"/>
</dbReference>
<evidence type="ECO:0000256" key="3">
    <source>
        <dbReference type="ARBA" id="ARBA00022703"/>
    </source>
</evidence>
<organism evidence="4 5">
    <name type="scientific">Cnephaeus nilssonii</name>
    <name type="common">Northern bat</name>
    <name type="synonym">Eptesicus nilssonii</name>
    <dbReference type="NCBI Taxonomy" id="3371016"/>
    <lineage>
        <taxon>Eukaryota</taxon>
        <taxon>Metazoa</taxon>
        <taxon>Chordata</taxon>
        <taxon>Craniata</taxon>
        <taxon>Vertebrata</taxon>
        <taxon>Euteleostomi</taxon>
        <taxon>Mammalia</taxon>
        <taxon>Eutheria</taxon>
        <taxon>Laurasiatheria</taxon>
        <taxon>Chiroptera</taxon>
        <taxon>Yangochiroptera</taxon>
        <taxon>Vespertilionidae</taxon>
        <taxon>Cnephaeus</taxon>
    </lineage>
</organism>
<evidence type="ECO:0008006" key="6">
    <source>
        <dbReference type="Google" id="ProtNLM"/>
    </source>
</evidence>
<dbReference type="PANTHER" id="PTHR14965:SF1">
    <property type="entry name" value="APOPTOSIS FACILITATOR BCL-2-LIKE PROTEIN 14"/>
    <property type="match status" value="1"/>
</dbReference>
<sequence>MRSQEDLVNVSSSMSWREIQVEDTCGLCRCRPAMCTTSACDLEEIPLDDDDANSIEFKILEFYAKHHVFKSTSAVFSPKLLRTRSLSQKGLGSWSANESWTQVSWPCRSSRSSEKPISLAKKKSSWRSLFGVAEKDEDSESLPTKIQAQGLKRAEYEGGLHTQQCSRSLSNEGPRLEAQAVDPKVASIANRVAEIVYSWPPPEEHTQGGSVKRQGNFAPRTLFLSEGLSSQPRAASGKKDGEDQIIAKIVELLKYSGDQMERELKKDKALMNSFQDGLSYSVFKTITDQFLRGVDTRGESEVKARGFKAALAIDVAAKLNAIDNHPMNKVLGFGAKYLRENFSPWVQQHGGWEKVLGISLEEVD</sequence>
<dbReference type="GO" id="GO:0006915">
    <property type="term" value="P:apoptotic process"/>
    <property type="evidence" value="ECO:0007669"/>
    <property type="project" value="UniProtKB-KW"/>
</dbReference>
<protein>
    <recommendedName>
        <fullName evidence="6">Apoptosis facilitator Bcl-2-like protein 14</fullName>
    </recommendedName>
</protein>
<dbReference type="SUPFAM" id="SSF56854">
    <property type="entry name" value="Bcl-2 inhibitors of programmed cell death"/>
    <property type="match status" value="1"/>
</dbReference>
<dbReference type="PROSITE" id="PS50062">
    <property type="entry name" value="BCL2_FAMILY"/>
    <property type="match status" value="1"/>
</dbReference>
<evidence type="ECO:0000256" key="2">
    <source>
        <dbReference type="ARBA" id="ARBA00022553"/>
    </source>
</evidence>
<keyword evidence="2" id="KW-0597">Phosphoprotein</keyword>
<dbReference type="AlphaFoldDB" id="A0AA40I1S8"/>
<dbReference type="PANTHER" id="PTHR14965">
    <property type="entry name" value="SI:CH73-248E21.1"/>
    <property type="match status" value="1"/>
</dbReference>
<evidence type="ECO:0000313" key="4">
    <source>
        <dbReference type="EMBL" id="KAK1341374.1"/>
    </source>
</evidence>
<dbReference type="InterPro" id="IPR002475">
    <property type="entry name" value="Bcl2-like"/>
</dbReference>
<dbReference type="EMBL" id="JAULJE010000007">
    <property type="protein sequence ID" value="KAK1341374.1"/>
    <property type="molecule type" value="Genomic_DNA"/>
</dbReference>
<comment type="caution">
    <text evidence="4">The sequence shown here is derived from an EMBL/GenBank/DDBJ whole genome shotgun (WGS) entry which is preliminary data.</text>
</comment>
<name>A0AA40I1S8_CNENI</name>
<dbReference type="Gene3D" id="1.10.437.10">
    <property type="entry name" value="Blc2-like"/>
    <property type="match status" value="1"/>
</dbReference>
<dbReference type="Proteomes" id="UP001177744">
    <property type="component" value="Unassembled WGS sequence"/>
</dbReference>
<accession>A0AA40I1S8</accession>
<reference evidence="4" key="1">
    <citation type="submission" date="2023-06" db="EMBL/GenBank/DDBJ databases">
        <title>Reference genome for the Northern bat (Eptesicus nilssonii), a most northern bat species.</title>
        <authorList>
            <person name="Laine V.N."/>
            <person name="Pulliainen A.T."/>
            <person name="Lilley T.M."/>
        </authorList>
    </citation>
    <scope>NUCLEOTIDE SEQUENCE</scope>
    <source>
        <strain evidence="4">BLF_Eptnil</strain>
        <tissue evidence="4">Kidney</tissue>
    </source>
</reference>
<dbReference type="GO" id="GO:2001236">
    <property type="term" value="P:regulation of extrinsic apoptotic signaling pathway"/>
    <property type="evidence" value="ECO:0007669"/>
    <property type="project" value="TreeGrafter"/>
</dbReference>